<protein>
    <submittedName>
        <fullName evidence="2">Uncharacterized protein</fullName>
    </submittedName>
</protein>
<comment type="caution">
    <text evidence="2">The sequence shown here is derived from an EMBL/GenBank/DDBJ whole genome shotgun (WGS) entry which is preliminary data.</text>
</comment>
<reference evidence="2" key="1">
    <citation type="submission" date="2021-02" db="EMBL/GenBank/DDBJ databases">
        <authorList>
            <person name="Nowell W R."/>
        </authorList>
    </citation>
    <scope>NUCLEOTIDE SEQUENCE</scope>
</reference>
<evidence type="ECO:0000313" key="5">
    <source>
        <dbReference type="Proteomes" id="UP000663829"/>
    </source>
</evidence>
<gene>
    <name evidence="2" type="ORF">GPM918_LOCUS23632</name>
    <name evidence="1" type="ORF">OVA965_LOCUS17765</name>
    <name evidence="4" type="ORF">SRO942_LOCUS23638</name>
    <name evidence="3" type="ORF">TMI583_LOCUS17778</name>
</gene>
<dbReference type="EMBL" id="CAJOBC010008525">
    <property type="protein sequence ID" value="CAF3964003.1"/>
    <property type="molecule type" value="Genomic_DNA"/>
</dbReference>
<evidence type="ECO:0000313" key="3">
    <source>
        <dbReference type="EMBL" id="CAF3833010.1"/>
    </source>
</evidence>
<dbReference type="Proteomes" id="UP000682733">
    <property type="component" value="Unassembled WGS sequence"/>
</dbReference>
<dbReference type="OrthoDB" id="10071517at2759"/>
<accession>A0A814WBQ8</accession>
<feature type="non-terminal residue" evidence="2">
    <location>
        <position position="201"/>
    </location>
</feature>
<dbReference type="Proteomes" id="UP000663829">
    <property type="component" value="Unassembled WGS sequence"/>
</dbReference>
<proteinExistence type="predicted"/>
<dbReference type="EMBL" id="CAJOBA010008632">
    <property type="protein sequence ID" value="CAF3833010.1"/>
    <property type="molecule type" value="Genomic_DNA"/>
</dbReference>
<evidence type="ECO:0000313" key="1">
    <source>
        <dbReference type="EMBL" id="CAF1068264.1"/>
    </source>
</evidence>
<dbReference type="AlphaFoldDB" id="A0A814WBQ8"/>
<dbReference type="EMBL" id="CAJNOQ010008521">
    <property type="protein sequence ID" value="CAF1199236.1"/>
    <property type="molecule type" value="Genomic_DNA"/>
</dbReference>
<dbReference type="Proteomes" id="UP000677228">
    <property type="component" value="Unassembled WGS sequence"/>
</dbReference>
<evidence type="ECO:0000313" key="4">
    <source>
        <dbReference type="EMBL" id="CAF3964003.1"/>
    </source>
</evidence>
<dbReference type="Proteomes" id="UP000681722">
    <property type="component" value="Unassembled WGS sequence"/>
</dbReference>
<dbReference type="EMBL" id="CAJNOK010008616">
    <property type="protein sequence ID" value="CAF1068264.1"/>
    <property type="molecule type" value="Genomic_DNA"/>
</dbReference>
<sequence length="201" mass="22280">MQSQSSQSVYNHPDSNDIGSNGVILSNGNDVVIADDISNAEKTFYAKVDDSKNGLSSGMRQKTMITVSYYNKILNALKQTTSGKETGVNSYFYAWCKKFFRVDNCAVGEFIGVKIDKVDRTNTDPKLLPCVIIDKKHHDVKVVGVNGIIDQWWPLESLVRLSAVSQELRDLNLSELKEIPPITASKLFVRNALNGVTCSCK</sequence>
<evidence type="ECO:0000313" key="2">
    <source>
        <dbReference type="EMBL" id="CAF1199236.1"/>
    </source>
</evidence>
<keyword evidence="5" id="KW-1185">Reference proteome</keyword>
<name>A0A814WBQ8_9BILA</name>
<organism evidence="2 5">
    <name type="scientific">Didymodactylos carnosus</name>
    <dbReference type="NCBI Taxonomy" id="1234261"/>
    <lineage>
        <taxon>Eukaryota</taxon>
        <taxon>Metazoa</taxon>
        <taxon>Spiralia</taxon>
        <taxon>Gnathifera</taxon>
        <taxon>Rotifera</taxon>
        <taxon>Eurotatoria</taxon>
        <taxon>Bdelloidea</taxon>
        <taxon>Philodinida</taxon>
        <taxon>Philodinidae</taxon>
        <taxon>Didymodactylos</taxon>
    </lineage>
</organism>